<organism evidence="3 4">
    <name type="scientific">Erpetoichthys calabaricus</name>
    <name type="common">Rope fish</name>
    <name type="synonym">Calamoichthys calabaricus</name>
    <dbReference type="NCBI Taxonomy" id="27687"/>
    <lineage>
        <taxon>Eukaryota</taxon>
        <taxon>Metazoa</taxon>
        <taxon>Chordata</taxon>
        <taxon>Craniata</taxon>
        <taxon>Vertebrata</taxon>
        <taxon>Euteleostomi</taxon>
        <taxon>Actinopterygii</taxon>
        <taxon>Polypteriformes</taxon>
        <taxon>Polypteridae</taxon>
        <taxon>Erpetoichthys</taxon>
    </lineage>
</organism>
<feature type="region of interest" description="Disordered" evidence="2">
    <location>
        <begin position="100"/>
        <end position="170"/>
    </location>
</feature>
<evidence type="ECO:0000313" key="3">
    <source>
        <dbReference type="Ensembl" id="ENSECRP00000001160.1"/>
    </source>
</evidence>
<sequence>NDGNVLTSEESVLSRWKEYFERLMNEENEREKRLDDVEIMNQEVQRISKEEVRTAMKRMKNGGLVHCERWMSEAEYLVFIQPEGSTTAYINMVGKKGAQKEMEKKTKAASKPRPTSPSSSSRYGLSEADLEQMGECPNSSGPRSTASSPVESEMGSECASDKGYDSSPIGEDNLKLEMALQSALSPTPREPGTLAVIEPAASRTVLESRNDLSELKVMIAELKQEIKNDIKKREKASEKLRRELQELRQDNKDSEKRVYIRFDAAFNGMLDKIEEHIQENTSKLSTFDNQALTTRIEIAENLASTADGKATAASSECKKLGDRLAALEDGSRRNNIRIEGLPENRESPNPVKFAAELISKIIGEDFKSDTEIAAAYCIRGSNTFRLRTFIVCFEKLQSKLNVMSLLRQKRENFENNLIRIFPDFSPSTAAKRASFYNIKQHLRKANIRYSLLYPAKLKVEIQGKDYIFTSREETDKELRKLIPTLSRNKTVSRTLSWHRKEVITGCLIRLQ</sequence>
<dbReference type="GeneTree" id="ENSGT00980000202048"/>
<dbReference type="Gene3D" id="3.30.70.1820">
    <property type="entry name" value="L1 transposable element, RRM domain"/>
    <property type="match status" value="1"/>
</dbReference>
<feature type="coiled-coil region" evidence="1">
    <location>
        <begin position="205"/>
        <end position="257"/>
    </location>
</feature>
<dbReference type="InterPro" id="IPR004244">
    <property type="entry name" value="Transposase_22"/>
</dbReference>
<dbReference type="PANTHER" id="PTHR11505">
    <property type="entry name" value="L1 TRANSPOSABLE ELEMENT-RELATED"/>
    <property type="match status" value="1"/>
</dbReference>
<feature type="compositionally biased region" description="Low complexity" evidence="2">
    <location>
        <begin position="109"/>
        <end position="122"/>
    </location>
</feature>
<evidence type="ECO:0000313" key="4">
    <source>
        <dbReference type="Proteomes" id="UP000694620"/>
    </source>
</evidence>
<dbReference type="Ensembl" id="ENSECRT00000001183.1">
    <property type="protein sequence ID" value="ENSECRP00000001160.1"/>
    <property type="gene ID" value="ENSECRG00000000804.1"/>
</dbReference>
<protein>
    <recommendedName>
        <fullName evidence="5">L1 transposable element RRM domain-containing protein</fullName>
    </recommendedName>
</protein>
<feature type="compositionally biased region" description="Polar residues" evidence="2">
    <location>
        <begin position="137"/>
        <end position="150"/>
    </location>
</feature>
<accession>A0A8C4RGJ5</accession>
<keyword evidence="4" id="KW-1185">Reference proteome</keyword>
<evidence type="ECO:0000256" key="1">
    <source>
        <dbReference type="SAM" id="Coils"/>
    </source>
</evidence>
<evidence type="ECO:0000256" key="2">
    <source>
        <dbReference type="SAM" id="MobiDB-lite"/>
    </source>
</evidence>
<evidence type="ECO:0008006" key="5">
    <source>
        <dbReference type="Google" id="ProtNLM"/>
    </source>
</evidence>
<keyword evidence="1" id="KW-0175">Coiled coil</keyword>
<proteinExistence type="predicted"/>
<dbReference type="Gene3D" id="3.30.250.20">
    <property type="entry name" value="L1 transposable element, C-terminal domain"/>
    <property type="match status" value="1"/>
</dbReference>
<dbReference type="AlphaFoldDB" id="A0A8C4RGJ5"/>
<dbReference type="Proteomes" id="UP000694620">
    <property type="component" value="Chromosome 6"/>
</dbReference>
<reference evidence="3" key="1">
    <citation type="submission" date="2021-06" db="EMBL/GenBank/DDBJ databases">
        <authorList>
            <consortium name="Wellcome Sanger Institute Data Sharing"/>
        </authorList>
    </citation>
    <scope>NUCLEOTIDE SEQUENCE [LARGE SCALE GENOMIC DNA]</scope>
</reference>
<reference evidence="3" key="2">
    <citation type="submission" date="2025-08" db="UniProtKB">
        <authorList>
            <consortium name="Ensembl"/>
        </authorList>
    </citation>
    <scope>IDENTIFICATION</scope>
</reference>
<dbReference type="InterPro" id="IPR042566">
    <property type="entry name" value="L1_C"/>
</dbReference>
<name>A0A8C4RGJ5_ERPCA</name>
<reference evidence="3" key="3">
    <citation type="submission" date="2025-09" db="UniProtKB">
        <authorList>
            <consortium name="Ensembl"/>
        </authorList>
    </citation>
    <scope>IDENTIFICATION</scope>
</reference>